<evidence type="ECO:0000313" key="4">
    <source>
        <dbReference type="EMBL" id="KAK3214594.1"/>
    </source>
</evidence>
<feature type="compositionally biased region" description="Polar residues" evidence="2">
    <location>
        <begin position="410"/>
        <end position="422"/>
    </location>
</feature>
<feature type="compositionally biased region" description="Low complexity" evidence="2">
    <location>
        <begin position="238"/>
        <end position="248"/>
    </location>
</feature>
<keyword evidence="5" id="KW-1185">Reference proteome</keyword>
<dbReference type="GO" id="GO:0000122">
    <property type="term" value="P:negative regulation of transcription by RNA polymerase II"/>
    <property type="evidence" value="ECO:0007669"/>
    <property type="project" value="TreeGrafter"/>
</dbReference>
<feature type="compositionally biased region" description="Basic and acidic residues" evidence="2">
    <location>
        <begin position="178"/>
        <end position="189"/>
    </location>
</feature>
<sequence length="599" mass="65806">MATTAQPNMEGIESRRLQLEESVSKLRKALNHWATWEMEYQILKEELQAAGSPSPAQMVEIGRDIQGKLVNEKEVDELLGQDMPTKRTANQVIDMISRRLDYVGQNRESVEKQLDKAQKQLEGFDMLTDQGLQNEEGLPMMDIEEQLDEDDNVVSSNVSQPGKVAPQLVEALRKAGVHKGEQKNAKGEDSDSDLDPTASVLPPTSAAAPAPKAAPTSAIENSTVSIPAIGSSSKKESMPSSVPKKSVSFASDVQVETFDKPKTLQDDVHNWNLKPGTKVYELDEEGEEIVSTAVVPGDTPEEAALRREMLQYGLNEVNDVVAELELEDDDEDMDDDYDYEEYDSEVSEQEDEFGRSTGRALSDDYVKEMQALEKKLNARMMENLGPDSGRLGKASDARMLRVRQDDDFDQSITTEISPSKADTSGKGVRFSEDLDINDGPRTETEPSVPIKLPPTISDTIVERAPSAPQPPSAPTKPAKVSRFKSARAPVNGPPTMLPSPAVPEPPPVPTGPSGRVLATSVAEHIPHPSEPQAPDEFNPIIHNHQITAEYHKLRNKMISQQGGFKPSEEDENDPIVEERDGKTKKVSRFMAAKLKAQGL</sequence>
<dbReference type="EMBL" id="WVTA01000003">
    <property type="protein sequence ID" value="KAK3214594.1"/>
    <property type="molecule type" value="Genomic_DNA"/>
</dbReference>
<protein>
    <recommendedName>
        <fullName evidence="3">DUF3835 domain-containing protein</fullName>
    </recommendedName>
</protein>
<dbReference type="InterPro" id="IPR024325">
    <property type="entry name" value="DUF3835"/>
</dbReference>
<evidence type="ECO:0000313" key="5">
    <source>
        <dbReference type="Proteomes" id="UP001280581"/>
    </source>
</evidence>
<feature type="compositionally biased region" description="Pro residues" evidence="2">
    <location>
        <begin position="491"/>
        <end position="510"/>
    </location>
</feature>
<dbReference type="Pfam" id="PF12927">
    <property type="entry name" value="DUF3835"/>
    <property type="match status" value="2"/>
</dbReference>
<dbReference type="Pfam" id="PF13758">
    <property type="entry name" value="Prefoldin_3"/>
    <property type="match status" value="1"/>
</dbReference>
<proteinExistence type="predicted"/>
<gene>
    <name evidence="4" type="ORF">GRF29_19g685855</name>
</gene>
<dbReference type="InterPro" id="IPR009053">
    <property type="entry name" value="Prefoldin"/>
</dbReference>
<keyword evidence="1" id="KW-0175">Coiled coil</keyword>
<feature type="domain" description="DUF3835" evidence="3">
    <location>
        <begin position="517"/>
        <end position="594"/>
    </location>
</feature>
<dbReference type="Gene3D" id="1.10.287.370">
    <property type="match status" value="1"/>
</dbReference>
<feature type="compositionally biased region" description="Acidic residues" evidence="2">
    <location>
        <begin position="326"/>
        <end position="351"/>
    </location>
</feature>
<dbReference type="GO" id="GO:0019212">
    <property type="term" value="F:phosphatase inhibitor activity"/>
    <property type="evidence" value="ECO:0007669"/>
    <property type="project" value="TreeGrafter"/>
</dbReference>
<dbReference type="InterPro" id="IPR039553">
    <property type="entry name" value="Prefoldin-like"/>
</dbReference>
<dbReference type="InterPro" id="IPR052255">
    <property type="entry name" value="RNA_pol_II_subunit5-mediator"/>
</dbReference>
<dbReference type="GO" id="GO:0003682">
    <property type="term" value="F:chromatin binding"/>
    <property type="evidence" value="ECO:0007669"/>
    <property type="project" value="TreeGrafter"/>
</dbReference>
<evidence type="ECO:0000256" key="2">
    <source>
        <dbReference type="SAM" id="MobiDB-lite"/>
    </source>
</evidence>
<accession>A0AAN6M1G9</accession>
<reference evidence="4 5" key="1">
    <citation type="submission" date="2021-02" db="EMBL/GenBank/DDBJ databases">
        <title>Genome assembly of Pseudopithomyces chartarum.</title>
        <authorList>
            <person name="Jauregui R."/>
            <person name="Singh J."/>
            <person name="Voisey C."/>
        </authorList>
    </citation>
    <scope>NUCLEOTIDE SEQUENCE [LARGE SCALE GENOMIC DNA]</scope>
    <source>
        <strain evidence="4 5">AGR01</strain>
    </source>
</reference>
<feature type="region of interest" description="Disordered" evidence="2">
    <location>
        <begin position="560"/>
        <end position="584"/>
    </location>
</feature>
<dbReference type="SUPFAM" id="SSF46579">
    <property type="entry name" value="Prefoldin"/>
    <property type="match status" value="1"/>
</dbReference>
<comment type="caution">
    <text evidence="4">The sequence shown here is derived from an EMBL/GenBank/DDBJ whole genome shotgun (WGS) entry which is preliminary data.</text>
</comment>
<feature type="region of interest" description="Disordered" evidence="2">
    <location>
        <begin position="402"/>
        <end position="515"/>
    </location>
</feature>
<evidence type="ECO:0000256" key="1">
    <source>
        <dbReference type="SAM" id="Coils"/>
    </source>
</evidence>
<organism evidence="4 5">
    <name type="scientific">Pseudopithomyces chartarum</name>
    <dbReference type="NCBI Taxonomy" id="1892770"/>
    <lineage>
        <taxon>Eukaryota</taxon>
        <taxon>Fungi</taxon>
        <taxon>Dikarya</taxon>
        <taxon>Ascomycota</taxon>
        <taxon>Pezizomycotina</taxon>
        <taxon>Dothideomycetes</taxon>
        <taxon>Pleosporomycetidae</taxon>
        <taxon>Pleosporales</taxon>
        <taxon>Massarineae</taxon>
        <taxon>Didymosphaeriaceae</taxon>
        <taxon>Pseudopithomyces</taxon>
    </lineage>
</organism>
<feature type="compositionally biased region" description="Low complexity" evidence="2">
    <location>
        <begin position="196"/>
        <end position="218"/>
    </location>
</feature>
<dbReference type="PANTHER" id="PTHR15111">
    <property type="entry name" value="RNA POLYMERASE II SUBUNIT 5-MEDIATING PROTEIN NNX3"/>
    <property type="match status" value="1"/>
</dbReference>
<feature type="region of interest" description="Disordered" evidence="2">
    <location>
        <begin position="326"/>
        <end position="361"/>
    </location>
</feature>
<dbReference type="Proteomes" id="UP001280581">
    <property type="component" value="Unassembled WGS sequence"/>
</dbReference>
<dbReference type="GO" id="GO:0003714">
    <property type="term" value="F:transcription corepressor activity"/>
    <property type="evidence" value="ECO:0007669"/>
    <property type="project" value="TreeGrafter"/>
</dbReference>
<feature type="domain" description="DUF3835" evidence="3">
    <location>
        <begin position="476"/>
        <end position="487"/>
    </location>
</feature>
<feature type="region of interest" description="Disordered" evidence="2">
    <location>
        <begin position="176"/>
        <end position="248"/>
    </location>
</feature>
<dbReference type="PANTHER" id="PTHR15111:SF0">
    <property type="entry name" value="UNCONVENTIONAL PREFOLDIN RPB5 INTERACTOR 1"/>
    <property type="match status" value="1"/>
</dbReference>
<evidence type="ECO:0000259" key="3">
    <source>
        <dbReference type="Pfam" id="PF12927"/>
    </source>
</evidence>
<name>A0AAN6M1G9_9PLEO</name>
<feature type="coiled-coil region" evidence="1">
    <location>
        <begin position="100"/>
        <end position="127"/>
    </location>
</feature>
<dbReference type="AlphaFoldDB" id="A0AAN6M1G9"/>